<gene>
    <name evidence="1" type="ORF">NPIL_484731</name>
</gene>
<name>A0A8X6U5A0_NEPPI</name>
<evidence type="ECO:0000313" key="2">
    <source>
        <dbReference type="Proteomes" id="UP000887013"/>
    </source>
</evidence>
<dbReference type="AlphaFoldDB" id="A0A8X6U5A0"/>
<organism evidence="1 2">
    <name type="scientific">Nephila pilipes</name>
    <name type="common">Giant wood spider</name>
    <name type="synonym">Nephila maculata</name>
    <dbReference type="NCBI Taxonomy" id="299642"/>
    <lineage>
        <taxon>Eukaryota</taxon>
        <taxon>Metazoa</taxon>
        <taxon>Ecdysozoa</taxon>
        <taxon>Arthropoda</taxon>
        <taxon>Chelicerata</taxon>
        <taxon>Arachnida</taxon>
        <taxon>Araneae</taxon>
        <taxon>Araneomorphae</taxon>
        <taxon>Entelegynae</taxon>
        <taxon>Araneoidea</taxon>
        <taxon>Nephilidae</taxon>
        <taxon>Nephila</taxon>
    </lineage>
</organism>
<proteinExistence type="predicted"/>
<reference evidence="1" key="1">
    <citation type="submission" date="2020-08" db="EMBL/GenBank/DDBJ databases">
        <title>Multicomponent nature underlies the extraordinary mechanical properties of spider dragline silk.</title>
        <authorList>
            <person name="Kono N."/>
            <person name="Nakamura H."/>
            <person name="Mori M."/>
            <person name="Yoshida Y."/>
            <person name="Ohtoshi R."/>
            <person name="Malay A.D."/>
            <person name="Moran D.A.P."/>
            <person name="Tomita M."/>
            <person name="Numata K."/>
            <person name="Arakawa K."/>
        </authorList>
    </citation>
    <scope>NUCLEOTIDE SEQUENCE</scope>
</reference>
<dbReference type="EMBL" id="BMAW01072403">
    <property type="protein sequence ID" value="GFT82729.1"/>
    <property type="molecule type" value="Genomic_DNA"/>
</dbReference>
<sequence length="190" mass="21915">MAAPMLLCQHRKVSWISLESQHWNRIIRESLVHKESSEATIKNHVAKYQHFSEEYRILDIFKAWEMSSSTTNYIITRDRVSSISVEVLDTVHVISRCDANRCESKKGLSSLQTSRSSIKFETCRVLFFSRAVLLVAPSGRLCLPDSLFRFDVPSLGLKIFSRRRFCVLLTKIEDEDFVRSSVLAPSRCVR</sequence>
<protein>
    <submittedName>
        <fullName evidence="1">Uncharacterized protein</fullName>
    </submittedName>
</protein>
<evidence type="ECO:0000313" key="1">
    <source>
        <dbReference type="EMBL" id="GFT82729.1"/>
    </source>
</evidence>
<comment type="caution">
    <text evidence="1">The sequence shown here is derived from an EMBL/GenBank/DDBJ whole genome shotgun (WGS) entry which is preliminary data.</text>
</comment>
<dbReference type="Proteomes" id="UP000887013">
    <property type="component" value="Unassembled WGS sequence"/>
</dbReference>
<keyword evidence="2" id="KW-1185">Reference proteome</keyword>
<accession>A0A8X6U5A0</accession>